<dbReference type="PANTHER" id="PTHR30250:SF11">
    <property type="entry name" value="O-ANTIGEN TRANSPORTER-RELATED"/>
    <property type="match status" value="1"/>
</dbReference>
<dbReference type="InterPro" id="IPR050833">
    <property type="entry name" value="Poly_Biosynth_Transport"/>
</dbReference>
<evidence type="ECO:0000256" key="2">
    <source>
        <dbReference type="ARBA" id="ARBA00022475"/>
    </source>
</evidence>
<proteinExistence type="predicted"/>
<organism evidence="7 8">
    <name type="scientific">Methylorubrum suomiense</name>
    <dbReference type="NCBI Taxonomy" id="144191"/>
    <lineage>
        <taxon>Bacteria</taxon>
        <taxon>Pseudomonadati</taxon>
        <taxon>Pseudomonadota</taxon>
        <taxon>Alphaproteobacteria</taxon>
        <taxon>Hyphomicrobiales</taxon>
        <taxon>Methylobacteriaceae</taxon>
        <taxon>Methylorubrum</taxon>
    </lineage>
</organism>
<reference evidence="7" key="2">
    <citation type="submission" date="2021-08" db="EMBL/GenBank/DDBJ databases">
        <authorList>
            <person name="Tani A."/>
            <person name="Ola A."/>
            <person name="Ogura Y."/>
            <person name="Katsura K."/>
            <person name="Hayashi T."/>
        </authorList>
    </citation>
    <scope>NUCLEOTIDE SEQUENCE</scope>
    <source>
        <strain evidence="7">DSM 14458</strain>
    </source>
</reference>
<keyword evidence="5 6" id="KW-0472">Membrane</keyword>
<evidence type="ECO:0000313" key="7">
    <source>
        <dbReference type="EMBL" id="GJE78627.1"/>
    </source>
</evidence>
<dbReference type="PANTHER" id="PTHR30250">
    <property type="entry name" value="PST FAMILY PREDICTED COLANIC ACID TRANSPORTER"/>
    <property type="match status" value="1"/>
</dbReference>
<sequence>MRLAALSKMGALAFLGATEIGVPFVRMIILTRVLGPYEFGFAAALSATYGAVEQITDTSLYRFVLATSRDRYQEALATAHGIALMRGLLVAALFLALSYPVGCGMVSCGDWSAFAWLAPLPLIKSLENLELRVYERDYRYKPQLIASLVSHGCGIAVMLAVGLWTGTHYALIAYLIVQAIVNVGLTHILATVPFRVMLRGPLVGQALRYSLPLMANGLGNAIMTQGDRLLVGAFLGLQTLGLYAVVILTSYVPTSGLFRLLGPVQMAGLINAVDRPDVYEARLRLYARAVPMVAAAYALGWEVLAKSFMPAIFGARFVASDLTILLVGLIVYLRVCRTEPMTAVLLQTGGTAKLAVANQMPMLGLALGALLVWIHPQLESLLAGMVVGEIVALIAALTIVRGRLGTAWRDAVTASTTFFVLPLAVGVLFETVPMLDPFLPRLAVGMGCAVVLLATGLAVLSKPARQAYRPTVRSDMQPPRKQAAE</sequence>
<feature type="transmembrane region" description="Helical" evidence="6">
    <location>
        <begin position="76"/>
        <end position="98"/>
    </location>
</feature>
<keyword evidence="3 6" id="KW-0812">Transmembrane</keyword>
<gene>
    <name evidence="7" type="ORF">BGCPKDLD_5245</name>
</gene>
<feature type="transmembrane region" description="Helical" evidence="6">
    <location>
        <begin position="12"/>
        <end position="35"/>
    </location>
</feature>
<feature type="transmembrane region" description="Helical" evidence="6">
    <location>
        <begin position="354"/>
        <end position="374"/>
    </location>
</feature>
<keyword evidence="2" id="KW-1003">Cell membrane</keyword>
<keyword evidence="4 6" id="KW-1133">Transmembrane helix</keyword>
<evidence type="ECO:0000256" key="1">
    <source>
        <dbReference type="ARBA" id="ARBA00004651"/>
    </source>
</evidence>
<keyword evidence="8" id="KW-1185">Reference proteome</keyword>
<feature type="transmembrane region" description="Helical" evidence="6">
    <location>
        <begin position="144"/>
        <end position="165"/>
    </location>
</feature>
<dbReference type="EMBL" id="BPRE01000031">
    <property type="protein sequence ID" value="GJE78627.1"/>
    <property type="molecule type" value="Genomic_DNA"/>
</dbReference>
<comment type="caution">
    <text evidence="7">The sequence shown here is derived from an EMBL/GenBank/DDBJ whole genome shotgun (WGS) entry which is preliminary data.</text>
</comment>
<protein>
    <recommendedName>
        <fullName evidence="9">Polysaccharide biosynthesis protein</fullName>
    </recommendedName>
</protein>
<reference evidence="7" key="1">
    <citation type="journal article" date="2021" name="Front. Microbiol.">
        <title>Comprehensive Comparative Genomics and Phenotyping of Methylobacterium Species.</title>
        <authorList>
            <person name="Alessa O."/>
            <person name="Ogura Y."/>
            <person name="Fujitani Y."/>
            <person name="Takami H."/>
            <person name="Hayashi T."/>
            <person name="Sahin N."/>
            <person name="Tani A."/>
        </authorList>
    </citation>
    <scope>NUCLEOTIDE SEQUENCE</scope>
    <source>
        <strain evidence="7">DSM 14458</strain>
    </source>
</reference>
<dbReference type="Proteomes" id="UP001055093">
    <property type="component" value="Unassembled WGS sequence"/>
</dbReference>
<evidence type="ECO:0000256" key="5">
    <source>
        <dbReference type="ARBA" id="ARBA00023136"/>
    </source>
</evidence>
<dbReference type="Pfam" id="PF13440">
    <property type="entry name" value="Polysacc_synt_3"/>
    <property type="match status" value="1"/>
</dbReference>
<name>A0ABQ4V2H2_9HYPH</name>
<feature type="transmembrane region" description="Helical" evidence="6">
    <location>
        <begin position="380"/>
        <end position="400"/>
    </location>
</feature>
<feature type="transmembrane region" description="Helical" evidence="6">
    <location>
        <begin position="311"/>
        <end position="333"/>
    </location>
</feature>
<evidence type="ECO:0000256" key="4">
    <source>
        <dbReference type="ARBA" id="ARBA00022989"/>
    </source>
</evidence>
<evidence type="ECO:0000313" key="8">
    <source>
        <dbReference type="Proteomes" id="UP001055093"/>
    </source>
</evidence>
<evidence type="ECO:0000256" key="6">
    <source>
        <dbReference type="SAM" id="Phobius"/>
    </source>
</evidence>
<feature type="transmembrane region" description="Helical" evidence="6">
    <location>
        <begin position="171"/>
        <end position="192"/>
    </location>
</feature>
<accession>A0ABQ4V2H2</accession>
<feature type="transmembrane region" description="Helical" evidence="6">
    <location>
        <begin position="412"/>
        <end position="432"/>
    </location>
</feature>
<evidence type="ECO:0008006" key="9">
    <source>
        <dbReference type="Google" id="ProtNLM"/>
    </source>
</evidence>
<evidence type="ECO:0000256" key="3">
    <source>
        <dbReference type="ARBA" id="ARBA00022692"/>
    </source>
</evidence>
<feature type="transmembrane region" description="Helical" evidence="6">
    <location>
        <begin position="229"/>
        <end position="251"/>
    </location>
</feature>
<comment type="subcellular location">
    <subcellularLocation>
        <location evidence="1">Cell membrane</location>
        <topology evidence="1">Multi-pass membrane protein</topology>
    </subcellularLocation>
</comment>
<feature type="transmembrane region" description="Helical" evidence="6">
    <location>
        <begin position="438"/>
        <end position="460"/>
    </location>
</feature>